<dbReference type="InterPro" id="IPR001519">
    <property type="entry name" value="Ferritin"/>
</dbReference>
<evidence type="ECO:0000313" key="6">
    <source>
        <dbReference type="Proteomes" id="UP001652624"/>
    </source>
</evidence>
<evidence type="ECO:0000256" key="5">
    <source>
        <dbReference type="PIRSR" id="PIRSR601519-1"/>
    </source>
</evidence>
<protein>
    <recommendedName>
        <fullName evidence="1">Ferritin light chain</fullName>
    </recommendedName>
</protein>
<dbReference type="Proteomes" id="UP001652624">
    <property type="component" value="Chromosome 2"/>
</dbReference>
<dbReference type="PANTHER" id="PTHR11431:SF47">
    <property type="entry name" value="FERRITIN LIGHT CHAIN"/>
    <property type="match status" value="1"/>
</dbReference>
<proteinExistence type="predicted"/>
<name>A0A1S3AFT3_ERIEU</name>
<feature type="binding site" evidence="5">
    <location>
        <position position="104"/>
    </location>
    <ligand>
        <name>Fe cation</name>
        <dbReference type="ChEBI" id="CHEBI:24875"/>
        <label>1</label>
    </ligand>
</feature>
<reference evidence="6" key="1">
    <citation type="submission" date="2025-05" db="UniProtKB">
        <authorList>
            <consortium name="RefSeq"/>
        </authorList>
    </citation>
    <scope>NUCLEOTIDE SEQUENCE [LARGE SCALE GENOMIC DNA]</scope>
</reference>
<dbReference type="PANTHER" id="PTHR11431">
    <property type="entry name" value="FERRITIN"/>
    <property type="match status" value="1"/>
</dbReference>
<dbReference type="GeneID" id="103123642"/>
<gene>
    <name evidence="7" type="primary">LOC103123642</name>
</gene>
<comment type="function">
    <text evidence="3">Stores iron in a soluble, non-toxic, readily available form. Important for iron homeostasis. Iron is taken up in the ferrous form and deposited as ferric hydroxides after oxidation. Also plays a role in delivery of iron to cells. Mediates iron uptake in capsule cells of the developing kidney. Delivery to lysosomes by the cargo receptor NCOA4 for autophagic degradation and release or iron.</text>
</comment>
<dbReference type="GO" id="GO:0044754">
    <property type="term" value="C:autolysosome"/>
    <property type="evidence" value="ECO:0007669"/>
    <property type="project" value="UniProtKB-SubCell"/>
</dbReference>
<feature type="binding site" evidence="5">
    <location>
        <position position="143"/>
    </location>
    <ligand>
        <name>Fe cation</name>
        <dbReference type="ChEBI" id="CHEBI:24875"/>
        <label>1</label>
    </ligand>
</feature>
<dbReference type="AlphaFoldDB" id="A0A1S3AFT3"/>
<keyword evidence="5" id="KW-0479">Metal-binding</keyword>
<dbReference type="eggNOG" id="KOG2332">
    <property type="taxonomic scope" value="Eukaryota"/>
</dbReference>
<accession>A0A1S3AFT3</accession>
<evidence type="ECO:0000256" key="4">
    <source>
        <dbReference type="ARBA" id="ARBA00047045"/>
    </source>
</evidence>
<organism evidence="6 7">
    <name type="scientific">Erinaceus europaeus</name>
    <name type="common">Western European hedgehog</name>
    <dbReference type="NCBI Taxonomy" id="9365"/>
    <lineage>
        <taxon>Eukaryota</taxon>
        <taxon>Metazoa</taxon>
        <taxon>Chordata</taxon>
        <taxon>Craniata</taxon>
        <taxon>Vertebrata</taxon>
        <taxon>Euteleostomi</taxon>
        <taxon>Mammalia</taxon>
        <taxon>Eutheria</taxon>
        <taxon>Laurasiatheria</taxon>
        <taxon>Eulipotyphla</taxon>
        <taxon>Erinaceidae</taxon>
        <taxon>Erinaceinae</taxon>
        <taxon>Erinaceus</taxon>
    </lineage>
</organism>
<keyword evidence="6" id="KW-1185">Reference proteome</keyword>
<dbReference type="GO" id="GO:0006879">
    <property type="term" value="P:intracellular iron ion homeostasis"/>
    <property type="evidence" value="ECO:0007669"/>
    <property type="project" value="InterPro"/>
</dbReference>
<evidence type="ECO:0000313" key="7">
    <source>
        <dbReference type="RefSeq" id="XP_007534363.2"/>
    </source>
</evidence>
<comment type="subunit">
    <text evidence="4">Oligomer of 24 subunits. There are two types of subunits: L (light) chain and H (heavy) chain. The major chain can be light or heavy, depending on the species and tissue type. The functional molecule forms a roughly spherical shell with a diameter of 12 nm and contains a central cavity into which the insoluble mineral iron core is deposited. Interacts with NCOA4.</text>
</comment>
<comment type="subcellular location">
    <subcellularLocation>
        <location evidence="2">Autolysosome</location>
    </subcellularLocation>
</comment>
<evidence type="ECO:0000256" key="2">
    <source>
        <dbReference type="ARBA" id="ARBA00044942"/>
    </source>
</evidence>
<evidence type="ECO:0000256" key="3">
    <source>
        <dbReference type="ARBA" id="ARBA00045578"/>
    </source>
</evidence>
<dbReference type="SUPFAM" id="SSF47240">
    <property type="entry name" value="Ferritin-like"/>
    <property type="match status" value="1"/>
</dbReference>
<sequence>MQPHIRGHIFLGVDKVMEDTVRLYYHAYRFYSSMGLHLLKSFNVLEEVGMFLCELSEEKQIGYFRLLKFLKGNYKGDMSFPKHDRTPPKWKGVLSVMEYAINLEKELDQAVRILYRKASRTGKSVLCDLLRTHFLNGEHVQEQIQAHMDNV</sequence>
<reference evidence="7" key="2">
    <citation type="submission" date="2025-08" db="UniProtKB">
        <authorList>
            <consortium name="RefSeq"/>
        </authorList>
    </citation>
    <scope>IDENTIFICATION</scope>
</reference>
<dbReference type="Gene3D" id="1.20.1260.10">
    <property type="match status" value="1"/>
</dbReference>
<dbReference type="InterPro" id="IPR012347">
    <property type="entry name" value="Ferritin-like"/>
</dbReference>
<dbReference type="GO" id="GO:0006826">
    <property type="term" value="P:iron ion transport"/>
    <property type="evidence" value="ECO:0007669"/>
    <property type="project" value="InterPro"/>
</dbReference>
<dbReference type="GO" id="GO:0008198">
    <property type="term" value="F:ferrous iron binding"/>
    <property type="evidence" value="ECO:0007669"/>
    <property type="project" value="TreeGrafter"/>
</dbReference>
<dbReference type="RefSeq" id="XP_007534363.2">
    <property type="nucleotide sequence ID" value="XM_007534301.2"/>
</dbReference>
<dbReference type="GO" id="GO:0008199">
    <property type="term" value="F:ferric iron binding"/>
    <property type="evidence" value="ECO:0007669"/>
    <property type="project" value="InterPro"/>
</dbReference>
<dbReference type="InterPro" id="IPR009078">
    <property type="entry name" value="Ferritin-like_SF"/>
</dbReference>
<dbReference type="InParanoid" id="A0A1S3AFT3"/>
<keyword evidence="5" id="KW-0408">Iron</keyword>
<evidence type="ECO:0000256" key="1">
    <source>
        <dbReference type="ARBA" id="ARBA00040044"/>
    </source>
</evidence>